<comment type="caution">
    <text evidence="11">The sequence shown here is derived from an EMBL/GenBank/DDBJ whole genome shotgun (WGS) entry which is preliminary data.</text>
</comment>
<name>A0A150S0Q7_SORCE</name>
<dbReference type="GO" id="GO:0005737">
    <property type="term" value="C:cytoplasm"/>
    <property type="evidence" value="ECO:0007669"/>
    <property type="project" value="TreeGrafter"/>
</dbReference>
<dbReference type="AlphaFoldDB" id="A0A150S0Q7"/>
<dbReference type="Pfam" id="PF00730">
    <property type="entry name" value="HhH-GPD"/>
    <property type="match status" value="1"/>
</dbReference>
<dbReference type="InterPro" id="IPR003265">
    <property type="entry name" value="HhH-GPD_domain"/>
</dbReference>
<dbReference type="CDD" id="cd00056">
    <property type="entry name" value="ENDO3c"/>
    <property type="match status" value="1"/>
</dbReference>
<dbReference type="Proteomes" id="UP000075635">
    <property type="component" value="Unassembled WGS sequence"/>
</dbReference>
<reference evidence="11 12" key="1">
    <citation type="submission" date="2014-02" db="EMBL/GenBank/DDBJ databases">
        <title>The small core and large imbalanced accessory genome model reveals a collaborative survival strategy of Sorangium cellulosum strains in nature.</title>
        <authorList>
            <person name="Han K."/>
            <person name="Peng R."/>
            <person name="Blom J."/>
            <person name="Li Y.-Z."/>
        </authorList>
    </citation>
    <scope>NUCLEOTIDE SEQUENCE [LARGE SCALE GENOMIC DNA]</scope>
    <source>
        <strain evidence="11 12">So0011-07</strain>
    </source>
</reference>
<dbReference type="InterPro" id="IPR001497">
    <property type="entry name" value="MethylDNA_cys_MeTrfase_AS"/>
</dbReference>
<comment type="similarity">
    <text evidence="3">Belongs to the alkylbase DNA glycosidase AlkA family.</text>
</comment>
<dbReference type="InterPro" id="IPR011257">
    <property type="entry name" value="DNA_glycosylase"/>
</dbReference>
<keyword evidence="5 11" id="KW-0489">Methyltransferase</keyword>
<dbReference type="GO" id="GO:0008725">
    <property type="term" value="F:DNA-3-methyladenine glycosylase activity"/>
    <property type="evidence" value="ECO:0007669"/>
    <property type="project" value="TreeGrafter"/>
</dbReference>
<dbReference type="GO" id="GO:0043916">
    <property type="term" value="F:DNA-7-methylguanine glycosylase activity"/>
    <property type="evidence" value="ECO:0007669"/>
    <property type="project" value="TreeGrafter"/>
</dbReference>
<organism evidence="11 12">
    <name type="scientific">Sorangium cellulosum</name>
    <name type="common">Polyangium cellulosum</name>
    <dbReference type="NCBI Taxonomy" id="56"/>
    <lineage>
        <taxon>Bacteria</taxon>
        <taxon>Pseudomonadati</taxon>
        <taxon>Myxococcota</taxon>
        <taxon>Polyangia</taxon>
        <taxon>Polyangiales</taxon>
        <taxon>Polyangiaceae</taxon>
        <taxon>Sorangium</taxon>
    </lineage>
</organism>
<dbReference type="InterPro" id="IPR036217">
    <property type="entry name" value="MethylDNA_cys_MeTrfase_DNAb"/>
</dbReference>
<dbReference type="CDD" id="cd06445">
    <property type="entry name" value="ATase"/>
    <property type="match status" value="1"/>
</dbReference>
<dbReference type="PANTHER" id="PTHR43003:SF5">
    <property type="entry name" value="DNA-3-METHYLADENINE GLYCOSYLASE"/>
    <property type="match status" value="1"/>
</dbReference>
<proteinExistence type="inferred from homology"/>
<evidence type="ECO:0000256" key="5">
    <source>
        <dbReference type="ARBA" id="ARBA00022603"/>
    </source>
</evidence>
<comment type="catalytic activity">
    <reaction evidence="1">
        <text>Hydrolysis of alkylated DNA, releasing 3-methyladenine, 3-methylguanine, 7-methylguanine and 7-methyladenine.</text>
        <dbReference type="EC" id="3.2.2.21"/>
    </reaction>
</comment>
<dbReference type="GO" id="GO:0003908">
    <property type="term" value="F:methylated-DNA-[protein]-cysteine S-methyltransferase activity"/>
    <property type="evidence" value="ECO:0007669"/>
    <property type="project" value="UniProtKB-EC"/>
</dbReference>
<sequence length="273" mass="29314">ARAVGQALGRNPFPIVVPCHRVLAAGGKVGGFSGSGGVTTKLRLLAIEGAQASGAAEDEGGGALGFDPAVAVAHVRASDPALARLIDAVGPFRMRLDRTSSLFVALAEAIVYQQLTGKAAATIFARVRSLFPRAHEGPTPEQILRASDEKLRAAGLSRAKLLALRDLARRAADGELPTLAEARGMEDEALVERLTQVRGIGRWTVEMLLMFRLGRPDVLPADDYGIRKGFAIAFAQGDLPARKELEQRGARWRPYRTVASWYLWRAVEQARSG</sequence>
<dbReference type="InterPro" id="IPR051912">
    <property type="entry name" value="Alkylbase_DNA_Glycosylase/TA"/>
</dbReference>
<comment type="catalytic activity">
    <reaction evidence="9">
        <text>a 6-O-methyl-2'-deoxyguanosine in DNA + L-cysteinyl-[protein] = S-methyl-L-cysteinyl-[protein] + a 2'-deoxyguanosine in DNA</text>
        <dbReference type="Rhea" id="RHEA:24000"/>
        <dbReference type="Rhea" id="RHEA-COMP:10131"/>
        <dbReference type="Rhea" id="RHEA-COMP:10132"/>
        <dbReference type="Rhea" id="RHEA-COMP:11367"/>
        <dbReference type="Rhea" id="RHEA-COMP:11368"/>
        <dbReference type="ChEBI" id="CHEBI:29950"/>
        <dbReference type="ChEBI" id="CHEBI:82612"/>
        <dbReference type="ChEBI" id="CHEBI:85445"/>
        <dbReference type="ChEBI" id="CHEBI:85448"/>
        <dbReference type="EC" id="2.1.1.63"/>
    </reaction>
</comment>
<dbReference type="GO" id="GO:0006307">
    <property type="term" value="P:DNA alkylation repair"/>
    <property type="evidence" value="ECO:0007669"/>
    <property type="project" value="TreeGrafter"/>
</dbReference>
<feature type="non-terminal residue" evidence="11">
    <location>
        <position position="1"/>
    </location>
</feature>
<dbReference type="FunFam" id="1.10.340.30:FF:000004">
    <property type="entry name" value="DNA-3-methyladenine glycosylase II"/>
    <property type="match status" value="1"/>
</dbReference>
<protein>
    <recommendedName>
        <fullName evidence="4">DNA-3-methyladenine glycosylase II</fullName>
        <ecNumber evidence="4">3.2.2.21</ecNumber>
    </recommendedName>
</protein>
<dbReference type="GO" id="GO:0006285">
    <property type="term" value="P:base-excision repair, AP site formation"/>
    <property type="evidence" value="ECO:0007669"/>
    <property type="project" value="TreeGrafter"/>
</dbReference>
<dbReference type="EMBL" id="JEMB01001587">
    <property type="protein sequence ID" value="KYF86053.1"/>
    <property type="molecule type" value="Genomic_DNA"/>
</dbReference>
<evidence type="ECO:0000256" key="8">
    <source>
        <dbReference type="ARBA" id="ARBA00023204"/>
    </source>
</evidence>
<evidence type="ECO:0000256" key="9">
    <source>
        <dbReference type="ARBA" id="ARBA00049348"/>
    </source>
</evidence>
<dbReference type="NCBIfam" id="TIGR00589">
    <property type="entry name" value="ogt"/>
    <property type="match status" value="1"/>
</dbReference>
<dbReference type="InterPro" id="IPR014048">
    <property type="entry name" value="MethylDNA_cys_MeTrfase_DNA-bd"/>
</dbReference>
<accession>A0A150S0Q7</accession>
<dbReference type="EC" id="3.2.2.21" evidence="4"/>
<gene>
    <name evidence="11" type="ORF">BE17_28510</name>
</gene>
<evidence type="ECO:0000256" key="7">
    <source>
        <dbReference type="ARBA" id="ARBA00022763"/>
    </source>
</evidence>
<keyword evidence="8" id="KW-0234">DNA repair</keyword>
<dbReference type="Gene3D" id="1.10.1670.40">
    <property type="match status" value="1"/>
</dbReference>
<dbReference type="Gene3D" id="1.10.10.10">
    <property type="entry name" value="Winged helix-like DNA-binding domain superfamily/Winged helix DNA-binding domain"/>
    <property type="match status" value="1"/>
</dbReference>
<evidence type="ECO:0000313" key="12">
    <source>
        <dbReference type="Proteomes" id="UP000075635"/>
    </source>
</evidence>
<feature type="domain" description="HhH-GPD" evidence="10">
    <location>
        <begin position="111"/>
        <end position="268"/>
    </location>
</feature>
<evidence type="ECO:0000256" key="1">
    <source>
        <dbReference type="ARBA" id="ARBA00000086"/>
    </source>
</evidence>
<evidence type="ECO:0000259" key="10">
    <source>
        <dbReference type="SMART" id="SM00478"/>
    </source>
</evidence>
<evidence type="ECO:0000256" key="2">
    <source>
        <dbReference type="ARBA" id="ARBA00001286"/>
    </source>
</evidence>
<dbReference type="GO" id="GO:0032259">
    <property type="term" value="P:methylation"/>
    <property type="evidence" value="ECO:0007669"/>
    <property type="project" value="UniProtKB-KW"/>
</dbReference>
<dbReference type="PANTHER" id="PTHR43003">
    <property type="entry name" value="DNA-3-METHYLADENINE GLYCOSYLASE"/>
    <property type="match status" value="1"/>
</dbReference>
<dbReference type="InterPro" id="IPR036388">
    <property type="entry name" value="WH-like_DNA-bd_sf"/>
</dbReference>
<keyword evidence="7" id="KW-0227">DNA damage</keyword>
<dbReference type="SUPFAM" id="SSF48150">
    <property type="entry name" value="DNA-glycosylase"/>
    <property type="match status" value="1"/>
</dbReference>
<dbReference type="GO" id="GO:0032993">
    <property type="term" value="C:protein-DNA complex"/>
    <property type="evidence" value="ECO:0007669"/>
    <property type="project" value="TreeGrafter"/>
</dbReference>
<dbReference type="GO" id="GO:0032131">
    <property type="term" value="F:alkylated DNA binding"/>
    <property type="evidence" value="ECO:0007669"/>
    <property type="project" value="TreeGrafter"/>
</dbReference>
<evidence type="ECO:0000256" key="3">
    <source>
        <dbReference type="ARBA" id="ARBA00010817"/>
    </source>
</evidence>
<dbReference type="Pfam" id="PF01035">
    <property type="entry name" value="DNA_binding_1"/>
    <property type="match status" value="1"/>
</dbReference>
<evidence type="ECO:0000256" key="4">
    <source>
        <dbReference type="ARBA" id="ARBA00012000"/>
    </source>
</evidence>
<dbReference type="Gene3D" id="1.10.340.30">
    <property type="entry name" value="Hypothetical protein, domain 2"/>
    <property type="match status" value="1"/>
</dbReference>
<evidence type="ECO:0000256" key="6">
    <source>
        <dbReference type="ARBA" id="ARBA00022679"/>
    </source>
</evidence>
<dbReference type="SUPFAM" id="SSF46767">
    <property type="entry name" value="Methylated DNA-protein cysteine methyltransferase, C-terminal domain"/>
    <property type="match status" value="1"/>
</dbReference>
<keyword evidence="6 11" id="KW-0808">Transferase</keyword>
<evidence type="ECO:0000313" key="11">
    <source>
        <dbReference type="EMBL" id="KYF86053.1"/>
    </source>
</evidence>
<comment type="catalytic activity">
    <reaction evidence="2">
        <text>a 4-O-methyl-thymidine in DNA + L-cysteinyl-[protein] = a thymidine in DNA + S-methyl-L-cysteinyl-[protein]</text>
        <dbReference type="Rhea" id="RHEA:53428"/>
        <dbReference type="Rhea" id="RHEA-COMP:10131"/>
        <dbReference type="Rhea" id="RHEA-COMP:10132"/>
        <dbReference type="Rhea" id="RHEA-COMP:13555"/>
        <dbReference type="Rhea" id="RHEA-COMP:13556"/>
        <dbReference type="ChEBI" id="CHEBI:29950"/>
        <dbReference type="ChEBI" id="CHEBI:82612"/>
        <dbReference type="ChEBI" id="CHEBI:137386"/>
        <dbReference type="ChEBI" id="CHEBI:137387"/>
        <dbReference type="EC" id="2.1.1.63"/>
    </reaction>
</comment>
<dbReference type="SMART" id="SM00478">
    <property type="entry name" value="ENDO3c"/>
    <property type="match status" value="1"/>
</dbReference>
<dbReference type="PROSITE" id="PS00374">
    <property type="entry name" value="MGMT"/>
    <property type="match status" value="1"/>
</dbReference>